<keyword evidence="7" id="KW-1185">Reference proteome</keyword>
<evidence type="ECO:0000259" key="5">
    <source>
        <dbReference type="PROSITE" id="PS51352"/>
    </source>
</evidence>
<dbReference type="InterPro" id="IPR013766">
    <property type="entry name" value="Thioredoxin_domain"/>
</dbReference>
<accession>A0A6N9HN77</accession>
<name>A0A6N9HN77_9BURK</name>
<dbReference type="AlphaFoldDB" id="A0A6N9HN77"/>
<evidence type="ECO:0000313" key="7">
    <source>
        <dbReference type="Proteomes" id="UP000448575"/>
    </source>
</evidence>
<evidence type="ECO:0000256" key="4">
    <source>
        <dbReference type="PIRSR" id="PIRSR603782-2"/>
    </source>
</evidence>
<comment type="caution">
    <text evidence="6">The sequence shown here is derived from an EMBL/GenBank/DDBJ whole genome shotgun (WGS) entry which is preliminary data.</text>
</comment>
<gene>
    <name evidence="6" type="ORF">GTP41_24045</name>
</gene>
<dbReference type="EMBL" id="WWCJ01000025">
    <property type="protein sequence ID" value="MYN05171.1"/>
    <property type="molecule type" value="Genomic_DNA"/>
</dbReference>
<evidence type="ECO:0000256" key="3">
    <source>
        <dbReference type="PIRSR" id="PIRSR603782-1"/>
    </source>
</evidence>
<dbReference type="Pfam" id="PF02630">
    <property type="entry name" value="SCO1-SenC"/>
    <property type="match status" value="1"/>
</dbReference>
<comment type="similarity">
    <text evidence="1">Belongs to the SCO1/2 family.</text>
</comment>
<dbReference type="Proteomes" id="UP000448575">
    <property type="component" value="Unassembled WGS sequence"/>
</dbReference>
<dbReference type="PROSITE" id="PS51352">
    <property type="entry name" value="THIOREDOXIN_2"/>
    <property type="match status" value="1"/>
</dbReference>
<organism evidence="6 7">
    <name type="scientific">Pseudoduganella guangdongensis</name>
    <dbReference type="NCBI Taxonomy" id="2692179"/>
    <lineage>
        <taxon>Bacteria</taxon>
        <taxon>Pseudomonadati</taxon>
        <taxon>Pseudomonadota</taxon>
        <taxon>Betaproteobacteria</taxon>
        <taxon>Burkholderiales</taxon>
        <taxon>Oxalobacteraceae</taxon>
        <taxon>Telluria group</taxon>
        <taxon>Pseudoduganella</taxon>
    </lineage>
</organism>
<reference evidence="6 7" key="1">
    <citation type="submission" date="2019-12" db="EMBL/GenBank/DDBJ databases">
        <title>Novel species isolated from a subtropical stream in China.</title>
        <authorList>
            <person name="Lu H."/>
        </authorList>
    </citation>
    <scope>NUCLEOTIDE SEQUENCE [LARGE SCALE GENOMIC DNA]</scope>
    <source>
        <strain evidence="6 7">DS3</strain>
    </source>
</reference>
<dbReference type="InterPro" id="IPR003782">
    <property type="entry name" value="SCO1/SenC"/>
</dbReference>
<feature type="disulfide bond" description="Redox-active" evidence="4">
    <location>
        <begin position="71"/>
        <end position="75"/>
    </location>
</feature>
<keyword evidence="3" id="KW-0479">Metal-binding</keyword>
<feature type="domain" description="Thioredoxin" evidence="5">
    <location>
        <begin position="26"/>
        <end position="194"/>
    </location>
</feature>
<feature type="binding site" evidence="3">
    <location>
        <position position="75"/>
    </location>
    <ligand>
        <name>Cu cation</name>
        <dbReference type="ChEBI" id="CHEBI:23378"/>
    </ligand>
</feature>
<dbReference type="InterPro" id="IPR036249">
    <property type="entry name" value="Thioredoxin-like_sf"/>
</dbReference>
<evidence type="ECO:0000313" key="6">
    <source>
        <dbReference type="EMBL" id="MYN05171.1"/>
    </source>
</evidence>
<sequence>MVVCGVAALWQATMGFRVVSTEEGRRLAIAESPLALVPAQLVLPGSRVAALPALLAGDGRVAVVTFFYARCNAVCSVQGSELQQMQREILARGWQDKVRLLTISFDPRDTAADLTAYAGRMRAEPSVWQFAAVPDAGQRRALLEQVGIIVLPAALGEFQHNAAFHIVGRDGRMSRVVDYEQPEAALQAALEAAR</sequence>
<keyword evidence="4" id="KW-1015">Disulfide bond</keyword>
<dbReference type="CDD" id="cd02968">
    <property type="entry name" value="SCO"/>
    <property type="match status" value="1"/>
</dbReference>
<feature type="binding site" evidence="3">
    <location>
        <position position="71"/>
    </location>
    <ligand>
        <name>Cu cation</name>
        <dbReference type="ChEBI" id="CHEBI:23378"/>
    </ligand>
</feature>
<proteinExistence type="inferred from homology"/>
<keyword evidence="2 3" id="KW-0186">Copper</keyword>
<evidence type="ECO:0000256" key="2">
    <source>
        <dbReference type="ARBA" id="ARBA00023008"/>
    </source>
</evidence>
<dbReference type="Gene3D" id="3.40.30.10">
    <property type="entry name" value="Glutaredoxin"/>
    <property type="match status" value="1"/>
</dbReference>
<dbReference type="SUPFAM" id="SSF52833">
    <property type="entry name" value="Thioredoxin-like"/>
    <property type="match status" value="1"/>
</dbReference>
<dbReference type="GO" id="GO:0046872">
    <property type="term" value="F:metal ion binding"/>
    <property type="evidence" value="ECO:0007669"/>
    <property type="project" value="UniProtKB-KW"/>
</dbReference>
<evidence type="ECO:0000256" key="1">
    <source>
        <dbReference type="ARBA" id="ARBA00010996"/>
    </source>
</evidence>
<protein>
    <submittedName>
        <fullName evidence="6">SCO family protein</fullName>
    </submittedName>
</protein>